<keyword evidence="3" id="KW-1003">Cell membrane</keyword>
<name>A0ABP9LYJ7_9BURK</name>
<keyword evidence="7" id="KW-0813">Transport</keyword>
<gene>
    <name evidence="9" type="ORF">GCM10023337_03910</name>
</gene>
<keyword evidence="5 8" id="KW-1133">Transmembrane helix</keyword>
<dbReference type="InterPro" id="IPR003400">
    <property type="entry name" value="ExbD"/>
</dbReference>
<evidence type="ECO:0000256" key="2">
    <source>
        <dbReference type="ARBA" id="ARBA00005811"/>
    </source>
</evidence>
<comment type="subcellular location">
    <subcellularLocation>
        <location evidence="1">Cell membrane</location>
        <topology evidence="1">Single-pass membrane protein</topology>
    </subcellularLocation>
    <subcellularLocation>
        <location evidence="7">Cell membrane</location>
        <topology evidence="7">Single-pass type II membrane protein</topology>
    </subcellularLocation>
</comment>
<dbReference type="RefSeq" id="WP_300647612.1">
    <property type="nucleotide sequence ID" value="NZ_BAABKD010000002.1"/>
</dbReference>
<keyword evidence="10" id="KW-1185">Reference proteome</keyword>
<keyword evidence="4 7" id="KW-0812">Transmembrane</keyword>
<comment type="similarity">
    <text evidence="2 7">Belongs to the ExbD/TolR family.</text>
</comment>
<evidence type="ECO:0000256" key="1">
    <source>
        <dbReference type="ARBA" id="ARBA00004162"/>
    </source>
</evidence>
<dbReference type="Pfam" id="PF02472">
    <property type="entry name" value="ExbD"/>
    <property type="match status" value="1"/>
</dbReference>
<evidence type="ECO:0000313" key="10">
    <source>
        <dbReference type="Proteomes" id="UP001500227"/>
    </source>
</evidence>
<evidence type="ECO:0000256" key="3">
    <source>
        <dbReference type="ARBA" id="ARBA00022475"/>
    </source>
</evidence>
<evidence type="ECO:0000313" key="9">
    <source>
        <dbReference type="EMBL" id="GAA5085327.1"/>
    </source>
</evidence>
<dbReference type="Gene3D" id="3.30.420.270">
    <property type="match status" value="1"/>
</dbReference>
<proteinExistence type="inferred from homology"/>
<evidence type="ECO:0000256" key="5">
    <source>
        <dbReference type="ARBA" id="ARBA00022989"/>
    </source>
</evidence>
<reference evidence="10" key="1">
    <citation type="journal article" date="2019" name="Int. J. Syst. Evol. Microbiol.">
        <title>The Global Catalogue of Microorganisms (GCM) 10K type strain sequencing project: providing services to taxonomists for standard genome sequencing and annotation.</title>
        <authorList>
            <consortium name="The Broad Institute Genomics Platform"/>
            <consortium name="The Broad Institute Genome Sequencing Center for Infectious Disease"/>
            <person name="Wu L."/>
            <person name="Ma J."/>
        </authorList>
    </citation>
    <scope>NUCLEOTIDE SEQUENCE [LARGE SCALE GENOMIC DNA]</scope>
    <source>
        <strain evidence="10">JCM 18423</strain>
    </source>
</reference>
<comment type="caution">
    <text evidence="9">The sequence shown here is derived from an EMBL/GenBank/DDBJ whole genome shotgun (WGS) entry which is preliminary data.</text>
</comment>
<accession>A0ABP9LYJ7</accession>
<dbReference type="PANTHER" id="PTHR30558">
    <property type="entry name" value="EXBD MEMBRANE COMPONENT OF PMF-DRIVEN MACROMOLECULE IMPORT SYSTEM"/>
    <property type="match status" value="1"/>
</dbReference>
<keyword evidence="7" id="KW-0653">Protein transport</keyword>
<evidence type="ECO:0000256" key="7">
    <source>
        <dbReference type="RuleBase" id="RU003879"/>
    </source>
</evidence>
<evidence type="ECO:0000256" key="6">
    <source>
        <dbReference type="ARBA" id="ARBA00023136"/>
    </source>
</evidence>
<evidence type="ECO:0000256" key="4">
    <source>
        <dbReference type="ARBA" id="ARBA00022692"/>
    </source>
</evidence>
<evidence type="ECO:0000256" key="8">
    <source>
        <dbReference type="SAM" id="Phobius"/>
    </source>
</evidence>
<keyword evidence="6 8" id="KW-0472">Membrane</keyword>
<feature type="transmembrane region" description="Helical" evidence="8">
    <location>
        <begin position="21"/>
        <end position="41"/>
    </location>
</feature>
<protein>
    <submittedName>
        <fullName evidence="9">Biopolymer transporter ExbD</fullName>
    </submittedName>
</protein>
<sequence>MNFRRRHTFSTDEVRVDFIPLIDILLVVLIFITATTTFNQLHEIPVQLPSAEGPSLSPESHVLAISQDGQFALNGRFLSQGHDALSEALTALPNKTSVLIYADANARHAVVIEALEAARHAQFEKISFVTQQ</sequence>
<dbReference type="Proteomes" id="UP001500227">
    <property type="component" value="Unassembled WGS sequence"/>
</dbReference>
<dbReference type="PANTHER" id="PTHR30558:SF3">
    <property type="entry name" value="BIOPOLYMER TRANSPORT PROTEIN EXBD-RELATED"/>
    <property type="match status" value="1"/>
</dbReference>
<organism evidence="9 10">
    <name type="scientific">Paenalcaligenes hermetiae</name>
    <dbReference type="NCBI Taxonomy" id="1157987"/>
    <lineage>
        <taxon>Bacteria</taxon>
        <taxon>Pseudomonadati</taxon>
        <taxon>Pseudomonadota</taxon>
        <taxon>Betaproteobacteria</taxon>
        <taxon>Burkholderiales</taxon>
        <taxon>Alcaligenaceae</taxon>
        <taxon>Paenalcaligenes</taxon>
    </lineage>
</organism>
<dbReference type="EMBL" id="BAABKD010000002">
    <property type="protein sequence ID" value="GAA5085327.1"/>
    <property type="molecule type" value="Genomic_DNA"/>
</dbReference>